<evidence type="ECO:0000313" key="1">
    <source>
        <dbReference type="EMBL" id="MDT0309274.1"/>
    </source>
</evidence>
<keyword evidence="2" id="KW-1185">Reference proteome</keyword>
<dbReference type="Proteomes" id="UP001183388">
    <property type="component" value="Unassembled WGS sequence"/>
</dbReference>
<reference evidence="2" key="1">
    <citation type="submission" date="2023-07" db="EMBL/GenBank/DDBJ databases">
        <title>30 novel species of actinomycetes from the DSMZ collection.</title>
        <authorList>
            <person name="Nouioui I."/>
        </authorList>
    </citation>
    <scope>NUCLEOTIDE SEQUENCE [LARGE SCALE GENOMIC DNA]</scope>
    <source>
        <strain evidence="2">DSM 44917</strain>
    </source>
</reference>
<dbReference type="EMBL" id="JAVREN010000034">
    <property type="protein sequence ID" value="MDT0309274.1"/>
    <property type="molecule type" value="Genomic_DNA"/>
</dbReference>
<gene>
    <name evidence="1" type="ORF">RM780_20250</name>
</gene>
<dbReference type="RefSeq" id="WP_311632230.1">
    <property type="nucleotide sequence ID" value="NZ_JAVREN010000034.1"/>
</dbReference>
<accession>A0ABU2LCH0</accession>
<name>A0ABU2LCH0_9ACTN</name>
<sequence length="89" mass="9289">MLPWPGADGAPAFLAPDAAGRLTQLADEVEAAQLGTATEVLRYARALITEPGVTARELQFAALRLAECLTDALRIAESRGARLADGGAR</sequence>
<proteinExistence type="predicted"/>
<organism evidence="1 2">
    <name type="scientific">Streptomyces boetiae</name>
    <dbReference type="NCBI Taxonomy" id="3075541"/>
    <lineage>
        <taxon>Bacteria</taxon>
        <taxon>Bacillati</taxon>
        <taxon>Actinomycetota</taxon>
        <taxon>Actinomycetes</taxon>
        <taxon>Kitasatosporales</taxon>
        <taxon>Streptomycetaceae</taxon>
        <taxon>Streptomyces</taxon>
    </lineage>
</organism>
<comment type="caution">
    <text evidence="1">The sequence shown here is derived from an EMBL/GenBank/DDBJ whole genome shotgun (WGS) entry which is preliminary data.</text>
</comment>
<evidence type="ECO:0000313" key="2">
    <source>
        <dbReference type="Proteomes" id="UP001183388"/>
    </source>
</evidence>
<protein>
    <submittedName>
        <fullName evidence="1">Uncharacterized protein</fullName>
    </submittedName>
</protein>